<dbReference type="RefSeq" id="YP_002154690.1">
    <property type="nucleotide sequence ID" value="NC_011183.1"/>
</dbReference>
<evidence type="ECO:0000313" key="2">
    <source>
        <dbReference type="EMBL" id="ACH46820.1"/>
    </source>
</evidence>
<sequence length="85" mass="9479">METSRVIFLAMVVAVASVSCTLYFQKRFSEMVRQKALTLNHGTTHSEDGRNLQEIVKCVVESDRSVEVPVKIPDGAGSRWTPIAR</sequence>
<dbReference type="EMBL" id="EU916176">
    <property type="protein sequence ID" value="ACH46820.1"/>
    <property type="molecule type" value="Genomic_DNA"/>
</dbReference>
<keyword evidence="3" id="KW-1185">Reference proteome</keyword>
<evidence type="ECO:0000256" key="1">
    <source>
        <dbReference type="SAM" id="Phobius"/>
    </source>
</evidence>
<keyword evidence="1" id="KW-0472">Membrane</keyword>
<keyword evidence="1" id="KW-1133">Transmembrane helix</keyword>
<dbReference type="Proteomes" id="UP000204092">
    <property type="component" value="Segment"/>
</dbReference>
<feature type="transmembrane region" description="Helical" evidence="1">
    <location>
        <begin position="6"/>
        <end position="24"/>
    </location>
</feature>
<accession>B5LWF7</accession>
<dbReference type="KEGG" id="vg:6804851"/>
<keyword evidence="1" id="KW-0812">Transmembrane</keyword>
<dbReference type="PROSITE" id="PS51257">
    <property type="entry name" value="PROKAR_LIPOPROTEIN"/>
    <property type="match status" value="1"/>
</dbReference>
<evidence type="ECO:0000313" key="3">
    <source>
        <dbReference type="Proteomes" id="UP000204092"/>
    </source>
</evidence>
<reference evidence="2 3" key="1">
    <citation type="journal article" date="2009" name="Virology">
        <title>Genomic analysis of the smallest giant virus--Feldmannia sp. virus 158.</title>
        <authorList>
            <person name="Schroeder D.C."/>
            <person name="Park Y."/>
            <person name="Yoon H.M."/>
            <person name="Lee Y.S."/>
            <person name="Kang S.W."/>
            <person name="Meints R.H."/>
            <person name="Ivey R.G."/>
            <person name="Choi T.J."/>
        </authorList>
    </citation>
    <scope>NUCLEOTIDE SEQUENCE [LARGE SCALE GENOMIC DNA]</scope>
    <source>
        <strain evidence="2">FsV-158</strain>
    </source>
</reference>
<proteinExistence type="predicted"/>
<organism evidence="2 3">
    <name type="scientific">Feldmannia species virus</name>
    <dbReference type="NCBI Taxonomy" id="39420"/>
    <lineage>
        <taxon>Viruses</taxon>
        <taxon>Varidnaviria</taxon>
        <taxon>Bamfordvirae</taxon>
        <taxon>Nucleocytoviricota</taxon>
        <taxon>Megaviricetes</taxon>
        <taxon>Algavirales</taxon>
        <taxon>Phycodnaviridae</taxon>
        <taxon>Phaeovirus</taxon>
        <taxon>Phaeovirus feldmanniae</taxon>
    </lineage>
</organism>
<protein>
    <submittedName>
        <fullName evidence="2">Uncharacterized protein</fullName>
    </submittedName>
</protein>
<dbReference type="GeneID" id="6804851"/>
<name>B5LWF7_9PHYC</name>